<feature type="compositionally biased region" description="Basic and acidic residues" evidence="11">
    <location>
        <begin position="15"/>
        <end position="35"/>
    </location>
</feature>
<dbReference type="STRING" id="3088.A0A383VTQ6"/>
<evidence type="ECO:0000256" key="3">
    <source>
        <dbReference type="ARBA" id="ARBA00022555"/>
    </source>
</evidence>
<evidence type="ECO:0000259" key="12">
    <source>
        <dbReference type="PROSITE" id="PS51686"/>
    </source>
</evidence>
<comment type="caution">
    <text evidence="10">Lacks conserved residue(s) required for the propagation of feature annotation.</text>
</comment>
<keyword evidence="5 10" id="KW-0808">Transferase</keyword>
<dbReference type="PROSITE" id="PS01153">
    <property type="entry name" value="NOL1_NOP2_SUN"/>
    <property type="match status" value="1"/>
</dbReference>
<dbReference type="GO" id="GO:0030488">
    <property type="term" value="P:tRNA methylation"/>
    <property type="evidence" value="ECO:0007669"/>
    <property type="project" value="UniProtKB-ARBA"/>
</dbReference>
<feature type="compositionally biased region" description="Gly residues" evidence="11">
    <location>
        <begin position="651"/>
        <end position="660"/>
    </location>
</feature>
<dbReference type="Pfam" id="PF25376">
    <property type="entry name" value="Pre-PUA_NSUN2"/>
    <property type="match status" value="1"/>
</dbReference>
<name>A0A383VTQ6_TETOB</name>
<keyword evidence="9" id="KW-0539">Nucleus</keyword>
<dbReference type="SUPFAM" id="SSF53335">
    <property type="entry name" value="S-adenosyl-L-methionine-dependent methyltransferases"/>
    <property type="match status" value="1"/>
</dbReference>
<dbReference type="InterPro" id="IPR057285">
    <property type="entry name" value="Pre-PUA_NSUN2"/>
</dbReference>
<evidence type="ECO:0000256" key="11">
    <source>
        <dbReference type="SAM" id="MobiDB-lite"/>
    </source>
</evidence>
<evidence type="ECO:0000313" key="14">
    <source>
        <dbReference type="Proteomes" id="UP000256970"/>
    </source>
</evidence>
<comment type="similarity">
    <text evidence="2 10">Belongs to the class I-like SAM-binding methyltransferase superfamily. RsmB/NOP family.</text>
</comment>
<evidence type="ECO:0000256" key="2">
    <source>
        <dbReference type="ARBA" id="ARBA00007494"/>
    </source>
</evidence>
<dbReference type="InterPro" id="IPR049560">
    <property type="entry name" value="MeTrfase_RsmB-F_NOP2_cat"/>
</dbReference>
<dbReference type="InterPro" id="IPR029063">
    <property type="entry name" value="SAM-dependent_MTases_sf"/>
</dbReference>
<evidence type="ECO:0000256" key="9">
    <source>
        <dbReference type="ARBA" id="ARBA00023242"/>
    </source>
</evidence>
<keyword evidence="7" id="KW-0819">tRNA processing</keyword>
<keyword evidence="3" id="KW-0820">tRNA-binding</keyword>
<evidence type="ECO:0000256" key="8">
    <source>
        <dbReference type="ARBA" id="ARBA00022884"/>
    </source>
</evidence>
<feature type="binding site" evidence="10">
    <location>
        <begin position="188"/>
        <end position="194"/>
    </location>
    <ligand>
        <name>S-adenosyl-L-methionine</name>
        <dbReference type="ChEBI" id="CHEBI:59789"/>
    </ligand>
</feature>
<dbReference type="Proteomes" id="UP000256970">
    <property type="component" value="Unassembled WGS sequence"/>
</dbReference>
<comment type="subcellular location">
    <subcellularLocation>
        <location evidence="1">Nucleus</location>
    </subcellularLocation>
</comment>
<dbReference type="GO" id="GO:0000049">
    <property type="term" value="F:tRNA binding"/>
    <property type="evidence" value="ECO:0007669"/>
    <property type="project" value="UniProtKB-KW"/>
</dbReference>
<keyword evidence="8 10" id="KW-0694">RNA-binding</keyword>
<feature type="region of interest" description="Disordered" evidence="11">
    <location>
        <begin position="1"/>
        <end position="35"/>
    </location>
</feature>
<dbReference type="GO" id="GO:0016428">
    <property type="term" value="F:tRNA (cytidine-5-)-methyltransferase activity"/>
    <property type="evidence" value="ECO:0007669"/>
    <property type="project" value="InterPro"/>
</dbReference>
<protein>
    <recommendedName>
        <fullName evidence="12">SAM-dependent MTase RsmB/NOP-type domain-containing protein</fullName>
    </recommendedName>
</protein>
<dbReference type="PRINTS" id="PR02011">
    <property type="entry name" value="RCMTNCL1"/>
</dbReference>
<evidence type="ECO:0000256" key="6">
    <source>
        <dbReference type="ARBA" id="ARBA00022691"/>
    </source>
</evidence>
<gene>
    <name evidence="13" type="ORF">BQ4739_LOCUS9193</name>
</gene>
<dbReference type="PRINTS" id="PR02008">
    <property type="entry name" value="RCMTFAMILY"/>
</dbReference>
<feature type="region of interest" description="Disordered" evidence="11">
    <location>
        <begin position="559"/>
        <end position="593"/>
    </location>
</feature>
<feature type="compositionally biased region" description="Acidic residues" evidence="11">
    <location>
        <begin position="626"/>
        <end position="635"/>
    </location>
</feature>
<keyword evidence="6 10" id="KW-0949">S-adenosyl-L-methionine</keyword>
<dbReference type="InterPro" id="IPR001678">
    <property type="entry name" value="MeTrfase_RsmB-F_NOP2_dom"/>
</dbReference>
<evidence type="ECO:0000256" key="7">
    <source>
        <dbReference type="ARBA" id="ARBA00022694"/>
    </source>
</evidence>
<dbReference type="Pfam" id="PF01189">
    <property type="entry name" value="Methyltr_RsmB-F"/>
    <property type="match status" value="1"/>
</dbReference>
<keyword evidence="14" id="KW-1185">Reference proteome</keyword>
<dbReference type="AlphaFoldDB" id="A0A383VTQ6"/>
<dbReference type="FunFam" id="3.40.50.150:FF:000271">
    <property type="entry name" value="NOL1/NOP2/Sun family protein"/>
    <property type="match status" value="1"/>
</dbReference>
<feature type="binding site" evidence="10">
    <location>
        <position position="307"/>
    </location>
    <ligand>
        <name>S-adenosyl-L-methionine</name>
        <dbReference type="ChEBI" id="CHEBI:59789"/>
    </ligand>
</feature>
<keyword evidence="4 10" id="KW-0489">Methyltransferase</keyword>
<dbReference type="InterPro" id="IPR023270">
    <property type="entry name" value="RCMT_NCL1"/>
</dbReference>
<feature type="active site" description="Nucleophile" evidence="10">
    <location>
        <position position="360"/>
    </location>
</feature>
<evidence type="ECO:0000256" key="4">
    <source>
        <dbReference type="ARBA" id="ARBA00022603"/>
    </source>
</evidence>
<dbReference type="PANTHER" id="PTHR22808">
    <property type="entry name" value="NCL1 YEAST -RELATED NOL1/NOP2/FMU SUN DOMAIN-CONTAINING"/>
    <property type="match status" value="1"/>
</dbReference>
<feature type="region of interest" description="Disordered" evidence="11">
    <location>
        <begin position="896"/>
        <end position="921"/>
    </location>
</feature>
<organism evidence="13 14">
    <name type="scientific">Tetradesmus obliquus</name>
    <name type="common">Green alga</name>
    <name type="synonym">Acutodesmus obliquus</name>
    <dbReference type="NCBI Taxonomy" id="3088"/>
    <lineage>
        <taxon>Eukaryota</taxon>
        <taxon>Viridiplantae</taxon>
        <taxon>Chlorophyta</taxon>
        <taxon>core chlorophytes</taxon>
        <taxon>Chlorophyceae</taxon>
        <taxon>CS clade</taxon>
        <taxon>Sphaeropleales</taxon>
        <taxon>Scenedesmaceae</taxon>
        <taxon>Tetradesmus</taxon>
    </lineage>
</organism>
<dbReference type="EMBL" id="FNXT01000885">
    <property type="protein sequence ID" value="SZX68877.1"/>
    <property type="molecule type" value="Genomic_DNA"/>
</dbReference>
<reference evidence="13 14" key="1">
    <citation type="submission" date="2016-10" db="EMBL/GenBank/DDBJ databases">
        <authorList>
            <person name="Cai Z."/>
        </authorList>
    </citation>
    <scope>NUCLEOTIDE SEQUENCE [LARGE SCALE GENOMIC DNA]</scope>
</reference>
<dbReference type="PANTHER" id="PTHR22808:SF1">
    <property type="entry name" value="RNA CYTOSINE-C(5)-METHYLTRANSFERASE NSUN2-RELATED"/>
    <property type="match status" value="1"/>
</dbReference>
<accession>A0A383VTQ6</accession>
<evidence type="ECO:0000256" key="5">
    <source>
        <dbReference type="ARBA" id="ARBA00022679"/>
    </source>
</evidence>
<feature type="region of interest" description="Disordered" evidence="11">
    <location>
        <begin position="619"/>
        <end position="661"/>
    </location>
</feature>
<dbReference type="Gene3D" id="3.40.50.150">
    <property type="entry name" value="Vaccinia Virus protein VP39"/>
    <property type="match status" value="1"/>
</dbReference>
<evidence type="ECO:0000256" key="10">
    <source>
        <dbReference type="PROSITE-ProRule" id="PRU01023"/>
    </source>
</evidence>
<dbReference type="GO" id="GO:0005634">
    <property type="term" value="C:nucleus"/>
    <property type="evidence" value="ECO:0007669"/>
    <property type="project" value="UniProtKB-SubCell"/>
</dbReference>
<feature type="domain" description="SAM-dependent MTase RsmB/NOP-type" evidence="12">
    <location>
        <begin position="68"/>
        <end position="464"/>
    </location>
</feature>
<proteinExistence type="inferred from homology"/>
<sequence length="921" mass="99507">MGRGGRGGHKKRLMRKDYQGDGKRENAWNEKKTHRADQYLEAGDMHNEAFEEYYKVQDIVPEGEWQEFLDILKKPLPITFRINGSGRFAAELVTKLQTDFFSHFSEGPVMLDGELVQPPRPLPWYPSNLAWHMNFTRNQLRKLSWLAAIHEFMKVANEAGSITRQEAVSMVPPLFMDVQPHHRVLDMCAAPGSKTFQLLEMLHNMEGADSSSGSSTTPSGFVVANDADAQRCNLLTHQTKRMCSPCLMVTNHNGEQFPKITGLQPAPGSAAAAAAAVEAAAAELAGNAAQQQQGEGEVMRFDRILCDVPCSGDGTMRKAPDIWRRWSVNNGNGLHNMQLRIALHAVRLLKVGGRMVYSTCTPNPIEDEAVVAELLVRCKGALQLLDVSDQLPELKRCAGKRKWLVRDKHQWYSNWEEAAKVGFKLDPTMFSSPEKQQLPLERCMRILPHHQDTGGFFVAVLQKVAETPDLPDPSLAHRFTRIITAGRDGRLIKIDGADPHQGAEDAAAYALEAAEQAIAALEAGDAAAATKAANAAAAAASRGGLAQDAATEIYKNQRRYDSQEARKQQQLAKQQQRQQDAATAGADEDAAAVEADADADVQAMEGVETAGDDVDADADAAAAAADEAEGADDAADGAADGKAAWTPSWVRGGGGRGRSGSGRFRGIDPIIPVEDPTIIKMLVDFYGVEASFPLATHLITRSLEAAFPKRLYYVSDALLAVLLADERESLKITATGLKLFERHELRGKELGKCQYRIAQEGLPFLLPHLTKQVIRLPVADFMRLLADRNVPLLIPSSAAGSEAETAAAAAAAKTPSNQVPLSTPSVLKQLEGLESGGAVALLDEEAAQQLGLAVDQAGSGALTANAPLAVSVWRTRASLSVLVAKNECEQMADKVRSAQQRMKQQQQGGKGAAKQAEAVAA</sequence>
<evidence type="ECO:0000256" key="1">
    <source>
        <dbReference type="ARBA" id="ARBA00004123"/>
    </source>
</evidence>
<feature type="compositionally biased region" description="Basic residues" evidence="11">
    <location>
        <begin position="1"/>
        <end position="14"/>
    </location>
</feature>
<feature type="compositionally biased region" description="Low complexity" evidence="11">
    <location>
        <begin position="568"/>
        <end position="585"/>
    </location>
</feature>
<dbReference type="PROSITE" id="PS51686">
    <property type="entry name" value="SAM_MT_RSMB_NOP"/>
    <property type="match status" value="1"/>
</dbReference>
<feature type="compositionally biased region" description="Low complexity" evidence="11">
    <location>
        <begin position="898"/>
        <end position="921"/>
    </location>
</feature>
<evidence type="ECO:0000313" key="13">
    <source>
        <dbReference type="EMBL" id="SZX68877.1"/>
    </source>
</evidence>
<dbReference type="InterPro" id="IPR023267">
    <property type="entry name" value="RCMT"/>
</dbReference>
<feature type="binding site" evidence="10">
    <location>
        <position position="226"/>
    </location>
    <ligand>
        <name>S-adenosyl-L-methionine</name>
        <dbReference type="ChEBI" id="CHEBI:59789"/>
    </ligand>
</feature>
<dbReference type="InterPro" id="IPR018314">
    <property type="entry name" value="RsmB/NOL1/NOP2-like_CS"/>
</dbReference>